<feature type="non-terminal residue" evidence="2">
    <location>
        <position position="81"/>
    </location>
</feature>
<proteinExistence type="predicted"/>
<accession>A0A2K3KLT2</accession>
<protein>
    <submittedName>
        <fullName evidence="2">Uncharacterized protein</fullName>
    </submittedName>
</protein>
<dbReference type="EMBL" id="ASHM01206038">
    <property type="protein sequence ID" value="PNX67240.1"/>
    <property type="molecule type" value="Genomic_DNA"/>
</dbReference>
<evidence type="ECO:0000313" key="2">
    <source>
        <dbReference type="EMBL" id="PNX67240.1"/>
    </source>
</evidence>
<evidence type="ECO:0000313" key="3">
    <source>
        <dbReference type="Proteomes" id="UP000236291"/>
    </source>
</evidence>
<sequence length="81" mass="9613">FTDTPTEDLRRKALEYEVKGTFLNYLLTNRQEQEVQEAKRKVKVVDDHLADIEKKYSETKAKLEEDIRKLKESQEGEAERL</sequence>
<dbReference type="AlphaFoldDB" id="A0A2K3KLT2"/>
<evidence type="ECO:0000256" key="1">
    <source>
        <dbReference type="SAM" id="Coils"/>
    </source>
</evidence>
<organism evidence="2 3">
    <name type="scientific">Trifolium pratense</name>
    <name type="common">Red clover</name>
    <dbReference type="NCBI Taxonomy" id="57577"/>
    <lineage>
        <taxon>Eukaryota</taxon>
        <taxon>Viridiplantae</taxon>
        <taxon>Streptophyta</taxon>
        <taxon>Embryophyta</taxon>
        <taxon>Tracheophyta</taxon>
        <taxon>Spermatophyta</taxon>
        <taxon>Magnoliopsida</taxon>
        <taxon>eudicotyledons</taxon>
        <taxon>Gunneridae</taxon>
        <taxon>Pentapetalae</taxon>
        <taxon>rosids</taxon>
        <taxon>fabids</taxon>
        <taxon>Fabales</taxon>
        <taxon>Fabaceae</taxon>
        <taxon>Papilionoideae</taxon>
        <taxon>50 kb inversion clade</taxon>
        <taxon>NPAAA clade</taxon>
        <taxon>Hologalegina</taxon>
        <taxon>IRL clade</taxon>
        <taxon>Trifolieae</taxon>
        <taxon>Trifolium</taxon>
    </lineage>
</organism>
<comment type="caution">
    <text evidence="2">The sequence shown here is derived from an EMBL/GenBank/DDBJ whole genome shotgun (WGS) entry which is preliminary data.</text>
</comment>
<dbReference type="Proteomes" id="UP000236291">
    <property type="component" value="Unassembled WGS sequence"/>
</dbReference>
<reference evidence="2 3" key="1">
    <citation type="journal article" date="2014" name="Am. J. Bot.">
        <title>Genome assembly and annotation for red clover (Trifolium pratense; Fabaceae).</title>
        <authorList>
            <person name="Istvanek J."/>
            <person name="Jaros M."/>
            <person name="Krenek A."/>
            <person name="Repkova J."/>
        </authorList>
    </citation>
    <scope>NUCLEOTIDE SEQUENCE [LARGE SCALE GENOMIC DNA]</scope>
    <source>
        <strain evidence="3">cv. Tatra</strain>
        <tissue evidence="2">Young leaves</tissue>
    </source>
</reference>
<name>A0A2K3KLT2_TRIPR</name>
<feature type="coiled-coil region" evidence="1">
    <location>
        <begin position="35"/>
        <end position="80"/>
    </location>
</feature>
<keyword evidence="1" id="KW-0175">Coiled coil</keyword>
<reference evidence="2 3" key="2">
    <citation type="journal article" date="2017" name="Front. Plant Sci.">
        <title>Gene Classification and Mining of Molecular Markers Useful in Red Clover (Trifolium pratense) Breeding.</title>
        <authorList>
            <person name="Istvanek J."/>
            <person name="Dluhosova J."/>
            <person name="Dluhos P."/>
            <person name="Patkova L."/>
            <person name="Nedelnik J."/>
            <person name="Repkova J."/>
        </authorList>
    </citation>
    <scope>NUCLEOTIDE SEQUENCE [LARGE SCALE GENOMIC DNA]</scope>
    <source>
        <strain evidence="3">cv. Tatra</strain>
        <tissue evidence="2">Young leaves</tissue>
    </source>
</reference>
<feature type="non-terminal residue" evidence="2">
    <location>
        <position position="1"/>
    </location>
</feature>
<gene>
    <name evidence="2" type="ORF">L195_g063425</name>
</gene>